<evidence type="ECO:0000256" key="2">
    <source>
        <dbReference type="ARBA" id="ARBA00023002"/>
    </source>
</evidence>
<keyword evidence="4" id="KW-1185">Reference proteome</keyword>
<dbReference type="PANTHER" id="PTHR23382">
    <property type="entry name" value="MALATE DEHYDROGENASE"/>
    <property type="match status" value="1"/>
</dbReference>
<dbReference type="GO" id="GO:0016615">
    <property type="term" value="F:malate dehydrogenase activity"/>
    <property type="evidence" value="ECO:0007669"/>
    <property type="project" value="InterPro"/>
</dbReference>
<dbReference type="Gene3D" id="3.40.50.720">
    <property type="entry name" value="NAD(P)-binding Rossmann-like Domain"/>
    <property type="match status" value="1"/>
</dbReference>
<protein>
    <recommendedName>
        <fullName evidence="5">Malate dehydrogenase 1B</fullName>
    </recommendedName>
</protein>
<reference evidence="3 4" key="1">
    <citation type="journal article" date="2024" name="Insects">
        <title>An Improved Chromosome-Level Genome Assembly of the Firefly Pyrocoelia pectoralis.</title>
        <authorList>
            <person name="Fu X."/>
            <person name="Meyer-Rochow V.B."/>
            <person name="Ballantyne L."/>
            <person name="Zhu X."/>
        </authorList>
    </citation>
    <scope>NUCLEOTIDE SEQUENCE [LARGE SCALE GENOMIC DNA]</scope>
    <source>
        <strain evidence="3">XCY_ONT2</strain>
    </source>
</reference>
<organism evidence="3 4">
    <name type="scientific">Pyrocoelia pectoralis</name>
    <dbReference type="NCBI Taxonomy" id="417401"/>
    <lineage>
        <taxon>Eukaryota</taxon>
        <taxon>Metazoa</taxon>
        <taxon>Ecdysozoa</taxon>
        <taxon>Arthropoda</taxon>
        <taxon>Hexapoda</taxon>
        <taxon>Insecta</taxon>
        <taxon>Pterygota</taxon>
        <taxon>Neoptera</taxon>
        <taxon>Endopterygota</taxon>
        <taxon>Coleoptera</taxon>
        <taxon>Polyphaga</taxon>
        <taxon>Elateriformia</taxon>
        <taxon>Elateroidea</taxon>
        <taxon>Lampyridae</taxon>
        <taxon>Lampyrinae</taxon>
        <taxon>Pyrocoelia</taxon>
    </lineage>
</organism>
<accession>A0AAN7ZPE9</accession>
<comment type="caution">
    <text evidence="3">The sequence shown here is derived from an EMBL/GenBank/DDBJ whole genome shotgun (WGS) entry which is preliminary data.</text>
</comment>
<dbReference type="GO" id="GO:0016616">
    <property type="term" value="F:oxidoreductase activity, acting on the CH-OH group of donors, NAD or NADP as acceptor"/>
    <property type="evidence" value="ECO:0007669"/>
    <property type="project" value="InterPro"/>
</dbReference>
<dbReference type="InterPro" id="IPR010945">
    <property type="entry name" value="Malate_DH_type2"/>
</dbReference>
<dbReference type="InterPro" id="IPR036291">
    <property type="entry name" value="NAD(P)-bd_dom_sf"/>
</dbReference>
<dbReference type="SUPFAM" id="SSF51735">
    <property type="entry name" value="NAD(P)-binding Rossmann-fold domains"/>
    <property type="match status" value="1"/>
</dbReference>
<name>A0AAN7ZPE9_9COLE</name>
<evidence type="ECO:0008006" key="5">
    <source>
        <dbReference type="Google" id="ProtNLM"/>
    </source>
</evidence>
<keyword evidence="2" id="KW-0560">Oxidoreductase</keyword>
<dbReference type="GO" id="GO:0006108">
    <property type="term" value="P:malate metabolic process"/>
    <property type="evidence" value="ECO:0007669"/>
    <property type="project" value="InterPro"/>
</dbReference>
<comment type="similarity">
    <text evidence="1">Belongs to the LDH/MDH superfamily. MDH type 2 family.</text>
</comment>
<sequence>MAQFVIAGSPDCPAFVRVVHVAGYLQDNLPNFKVHIIQKPSEKFKSWLQKINEKNNWYHCDSPIIWKELTIRGGIPHYLGGVSEFWEYVYNYYGLQSIKRGEHLKKLIEENLEQEIQKQVTNIGIFGTQNNVLPLLLSELIQLPELQRVGGMVIHLYDPYATEEVVNDVINDLRYITVGYCRKFEVAVKLKDLLTGCHLLIILGDLTRKIYESETDWFLRNLSQMHMLADAINANTNRNLRIIVASFGPVCFNVNALIESCTTVRIGNIVGVTSDIGLGAIKKAADFTGLNLHNVGAPPVWGFVGVNNFIDVKSAIVYCEMLLPYQRALKNKGGSTLPLGTVYSELRFMSYLIKDATEICTKATETRKTAQKLLNRNVVYSKVRATISLIKLWCAAEPTDDIISLGICSNGTYGIPAGLVFSQPAILKNNVWVPFEHFPVMEETKQEIKKLIDLTEQVTHLMNVSSSTVHL</sequence>
<dbReference type="Proteomes" id="UP001329430">
    <property type="component" value="Chromosome 1"/>
</dbReference>
<dbReference type="SUPFAM" id="SSF56327">
    <property type="entry name" value="LDH C-terminal domain-like"/>
    <property type="match status" value="1"/>
</dbReference>
<dbReference type="AlphaFoldDB" id="A0AAN7ZPE9"/>
<evidence type="ECO:0000313" key="3">
    <source>
        <dbReference type="EMBL" id="KAK5650032.1"/>
    </source>
</evidence>
<evidence type="ECO:0000313" key="4">
    <source>
        <dbReference type="Proteomes" id="UP001329430"/>
    </source>
</evidence>
<gene>
    <name evidence="3" type="ORF">RI129_001061</name>
</gene>
<dbReference type="Gene3D" id="3.90.110.10">
    <property type="entry name" value="Lactate dehydrogenase/glycoside hydrolase, family 4, C-terminal"/>
    <property type="match status" value="1"/>
</dbReference>
<dbReference type="InterPro" id="IPR015955">
    <property type="entry name" value="Lactate_DH/Glyco_Ohase_4_C"/>
</dbReference>
<dbReference type="EMBL" id="JAVRBK010000001">
    <property type="protein sequence ID" value="KAK5650032.1"/>
    <property type="molecule type" value="Genomic_DNA"/>
</dbReference>
<proteinExistence type="inferred from homology"/>
<evidence type="ECO:0000256" key="1">
    <source>
        <dbReference type="ARBA" id="ARBA00009613"/>
    </source>
</evidence>